<dbReference type="PANTHER" id="PTHR43008:SF1">
    <property type="entry name" value="NADP-DEPENDENT MANNITOL DEHYDROGENASE-RELATED"/>
    <property type="match status" value="1"/>
</dbReference>
<evidence type="ECO:0000256" key="2">
    <source>
        <dbReference type="ARBA" id="ARBA00022857"/>
    </source>
</evidence>
<keyword evidence="3" id="KW-0560">Oxidoreductase</keyword>
<dbReference type="AlphaFoldDB" id="A0A316ZEQ0"/>
<dbReference type="Proteomes" id="UP000245946">
    <property type="component" value="Unassembled WGS sequence"/>
</dbReference>
<dbReference type="GO" id="GO:0050085">
    <property type="term" value="F:mannitol 2-dehydrogenase (NADP+) activity"/>
    <property type="evidence" value="ECO:0007669"/>
    <property type="project" value="UniProtKB-ARBA"/>
</dbReference>
<dbReference type="RefSeq" id="XP_025599777.1">
    <property type="nucleotide sequence ID" value="XM_025741951.1"/>
</dbReference>
<dbReference type="EMBL" id="KZ819288">
    <property type="protein sequence ID" value="PWN99498.1"/>
    <property type="molecule type" value="Genomic_DNA"/>
</dbReference>
<keyword evidence="5" id="KW-1185">Reference proteome</keyword>
<dbReference type="InterPro" id="IPR020904">
    <property type="entry name" value="Sc_DH/Rdtase_CS"/>
</dbReference>
<evidence type="ECO:0000313" key="5">
    <source>
        <dbReference type="Proteomes" id="UP000245946"/>
    </source>
</evidence>
<dbReference type="GeneID" id="37269495"/>
<evidence type="ECO:0000256" key="3">
    <source>
        <dbReference type="ARBA" id="ARBA00023002"/>
    </source>
</evidence>
<organism evidence="4 5">
    <name type="scientific">Tilletiopsis washingtonensis</name>
    <dbReference type="NCBI Taxonomy" id="58919"/>
    <lineage>
        <taxon>Eukaryota</taxon>
        <taxon>Fungi</taxon>
        <taxon>Dikarya</taxon>
        <taxon>Basidiomycota</taxon>
        <taxon>Ustilaginomycotina</taxon>
        <taxon>Exobasidiomycetes</taxon>
        <taxon>Entylomatales</taxon>
        <taxon>Entylomatales incertae sedis</taxon>
        <taxon>Tilletiopsis</taxon>
    </lineage>
</organism>
<proteinExistence type="inferred from homology"/>
<dbReference type="SUPFAM" id="SSF51735">
    <property type="entry name" value="NAD(P)-binding Rossmann-fold domains"/>
    <property type="match status" value="1"/>
</dbReference>
<dbReference type="FunFam" id="3.40.50.720:FF:000090">
    <property type="entry name" value="NADP-dependent mannitol dehydrogenase"/>
    <property type="match status" value="1"/>
</dbReference>
<protein>
    <submittedName>
        <fullName evidence="4">NAD(P)-binding protein</fullName>
    </submittedName>
</protein>
<name>A0A316ZEQ0_9BASI</name>
<sequence length="275" mass="29032">MSMTLEGNGPERTPRPTPQVASAHVLDLFKMTDRVVCVTGAASGIGYAACEAMAEAGAHVAMFYNSNAACVQKAEALAKQCGVKVKAYQVQVTDAEAVKMAVDQVVADFGKLDCFVANAGMAVSKPILEISLEDWRKMSDVNYHGVAYSAMAAGAVFKKQGFGNFIATSSMSASIVNVPVLQSGYNASKAAVTHLCKSLAVEWRDFARVNIVSPGFHHTDMGASPGVVQEALRMTPLGRQGDVRELKGAYLYLASDASSFCTGTDLLVDGGYTLP</sequence>
<reference evidence="4 5" key="1">
    <citation type="journal article" date="2018" name="Mol. Biol. Evol.">
        <title>Broad Genomic Sampling Reveals a Smut Pathogenic Ancestry of the Fungal Clade Ustilaginomycotina.</title>
        <authorList>
            <person name="Kijpornyongpan T."/>
            <person name="Mondo S.J."/>
            <person name="Barry K."/>
            <person name="Sandor L."/>
            <person name="Lee J."/>
            <person name="Lipzen A."/>
            <person name="Pangilinan J."/>
            <person name="LaButti K."/>
            <person name="Hainaut M."/>
            <person name="Henrissat B."/>
            <person name="Grigoriev I.V."/>
            <person name="Spatafora J.W."/>
            <person name="Aime M.C."/>
        </authorList>
    </citation>
    <scope>NUCLEOTIDE SEQUENCE [LARGE SCALE GENOMIC DNA]</scope>
    <source>
        <strain evidence="4 5">MCA 4186</strain>
    </source>
</reference>
<evidence type="ECO:0000256" key="1">
    <source>
        <dbReference type="ARBA" id="ARBA00006484"/>
    </source>
</evidence>
<dbReference type="PRINTS" id="PR00081">
    <property type="entry name" value="GDHRDH"/>
</dbReference>
<dbReference type="Pfam" id="PF13561">
    <property type="entry name" value="adh_short_C2"/>
    <property type="match status" value="1"/>
</dbReference>
<evidence type="ECO:0000313" key="4">
    <source>
        <dbReference type="EMBL" id="PWN99498.1"/>
    </source>
</evidence>
<dbReference type="PANTHER" id="PTHR43008">
    <property type="entry name" value="BENZIL REDUCTASE"/>
    <property type="match status" value="1"/>
</dbReference>
<keyword evidence="2" id="KW-0521">NADP</keyword>
<dbReference type="PROSITE" id="PS00061">
    <property type="entry name" value="ADH_SHORT"/>
    <property type="match status" value="1"/>
</dbReference>
<dbReference type="Gene3D" id="3.40.50.720">
    <property type="entry name" value="NAD(P)-binding Rossmann-like Domain"/>
    <property type="match status" value="1"/>
</dbReference>
<dbReference type="GO" id="GO:0005975">
    <property type="term" value="P:carbohydrate metabolic process"/>
    <property type="evidence" value="ECO:0007669"/>
    <property type="project" value="UniProtKB-ARBA"/>
</dbReference>
<dbReference type="InterPro" id="IPR036291">
    <property type="entry name" value="NAD(P)-bd_dom_sf"/>
</dbReference>
<dbReference type="InterPro" id="IPR002347">
    <property type="entry name" value="SDR_fam"/>
</dbReference>
<dbReference type="GO" id="GO:0050664">
    <property type="term" value="F:oxidoreductase activity, acting on NAD(P)H, oxygen as acceptor"/>
    <property type="evidence" value="ECO:0007669"/>
    <property type="project" value="TreeGrafter"/>
</dbReference>
<gene>
    <name evidence="4" type="ORF">FA09DRAFT_328877</name>
</gene>
<accession>A0A316ZEQ0</accession>
<dbReference type="STRING" id="58919.A0A316ZEQ0"/>
<dbReference type="OrthoDB" id="1888931at2759"/>
<dbReference type="GO" id="GO:0044281">
    <property type="term" value="P:small molecule metabolic process"/>
    <property type="evidence" value="ECO:0007669"/>
    <property type="project" value="UniProtKB-ARBA"/>
</dbReference>
<comment type="similarity">
    <text evidence="1">Belongs to the short-chain dehydrogenases/reductases (SDR) family.</text>
</comment>